<proteinExistence type="predicted"/>
<reference evidence="3 4" key="1">
    <citation type="journal article" date="2021" name="Plant Biotechnol. J.">
        <title>Multi-omics assisted identification of the key and species-specific regulatory components of drought-tolerant mechanisms in Gossypium stocksii.</title>
        <authorList>
            <person name="Yu D."/>
            <person name="Ke L."/>
            <person name="Zhang D."/>
            <person name="Wu Y."/>
            <person name="Sun Y."/>
            <person name="Mei J."/>
            <person name="Sun J."/>
            <person name="Sun Y."/>
        </authorList>
    </citation>
    <scope>NUCLEOTIDE SEQUENCE [LARGE SCALE GENOMIC DNA]</scope>
    <source>
        <strain evidence="4">cv. E1</strain>
        <tissue evidence="3">Leaf</tissue>
    </source>
</reference>
<dbReference type="OrthoDB" id="10512283at2759"/>
<protein>
    <submittedName>
        <fullName evidence="3">Uncharacterized protein</fullName>
    </submittedName>
</protein>
<evidence type="ECO:0000313" key="4">
    <source>
        <dbReference type="Proteomes" id="UP000828251"/>
    </source>
</evidence>
<name>A0A9D3W289_9ROSI</name>
<evidence type="ECO:0000256" key="2">
    <source>
        <dbReference type="SAM" id="SignalP"/>
    </source>
</evidence>
<organism evidence="3 4">
    <name type="scientific">Gossypium stocksii</name>
    <dbReference type="NCBI Taxonomy" id="47602"/>
    <lineage>
        <taxon>Eukaryota</taxon>
        <taxon>Viridiplantae</taxon>
        <taxon>Streptophyta</taxon>
        <taxon>Embryophyta</taxon>
        <taxon>Tracheophyta</taxon>
        <taxon>Spermatophyta</taxon>
        <taxon>Magnoliopsida</taxon>
        <taxon>eudicotyledons</taxon>
        <taxon>Gunneridae</taxon>
        <taxon>Pentapetalae</taxon>
        <taxon>rosids</taxon>
        <taxon>malvids</taxon>
        <taxon>Malvales</taxon>
        <taxon>Malvaceae</taxon>
        <taxon>Malvoideae</taxon>
        <taxon>Gossypium</taxon>
    </lineage>
</organism>
<evidence type="ECO:0000313" key="3">
    <source>
        <dbReference type="EMBL" id="KAH1106685.1"/>
    </source>
</evidence>
<comment type="caution">
    <text evidence="3">The sequence shown here is derived from an EMBL/GenBank/DDBJ whole genome shotgun (WGS) entry which is preliminary data.</text>
</comment>
<evidence type="ECO:0000256" key="1">
    <source>
        <dbReference type="SAM" id="MobiDB-lite"/>
    </source>
</evidence>
<feature type="chain" id="PRO_5039697071" evidence="2">
    <location>
        <begin position="27"/>
        <end position="80"/>
    </location>
</feature>
<keyword evidence="2" id="KW-0732">Signal</keyword>
<gene>
    <name evidence="3" type="ORF">J1N35_010453</name>
</gene>
<dbReference type="AlphaFoldDB" id="A0A9D3W289"/>
<feature type="region of interest" description="Disordered" evidence="1">
    <location>
        <begin position="61"/>
        <end position="80"/>
    </location>
</feature>
<dbReference type="Proteomes" id="UP000828251">
    <property type="component" value="Unassembled WGS sequence"/>
</dbReference>
<feature type="signal peptide" evidence="2">
    <location>
        <begin position="1"/>
        <end position="26"/>
    </location>
</feature>
<accession>A0A9D3W289</accession>
<keyword evidence="4" id="KW-1185">Reference proteome</keyword>
<dbReference type="EMBL" id="JAIQCV010000004">
    <property type="protein sequence ID" value="KAH1106685.1"/>
    <property type="molecule type" value="Genomic_DNA"/>
</dbReference>
<sequence length="80" mass="8951">MILGSSFWLAQLVLITIVLFNNDVHEIQDFFLDGIPYRVIASVISEVGLGSELAFKVPEYDFQSPGGFKGNQTKEKKKES</sequence>